<dbReference type="InterPro" id="IPR025996">
    <property type="entry name" value="MT1864/Rv1816-like_C"/>
</dbReference>
<keyword evidence="1" id="KW-0805">Transcription regulation</keyword>
<proteinExistence type="predicted"/>
<dbReference type="SUPFAM" id="SSF48498">
    <property type="entry name" value="Tetracyclin repressor-like, C-terminal domain"/>
    <property type="match status" value="1"/>
</dbReference>
<feature type="region of interest" description="Disordered" evidence="5">
    <location>
        <begin position="72"/>
        <end position="96"/>
    </location>
</feature>
<dbReference type="InterPro" id="IPR036271">
    <property type="entry name" value="Tet_transcr_reg_TetR-rel_C_sf"/>
</dbReference>
<evidence type="ECO:0000256" key="4">
    <source>
        <dbReference type="PROSITE-ProRule" id="PRU00335"/>
    </source>
</evidence>
<evidence type="ECO:0000313" key="7">
    <source>
        <dbReference type="EMBL" id="MBG0565813.1"/>
    </source>
</evidence>
<keyword evidence="8" id="KW-1185">Reference proteome</keyword>
<evidence type="ECO:0000259" key="6">
    <source>
        <dbReference type="PROSITE" id="PS50977"/>
    </source>
</evidence>
<dbReference type="Gene3D" id="1.10.357.10">
    <property type="entry name" value="Tetracycline Repressor, domain 2"/>
    <property type="match status" value="1"/>
</dbReference>
<protein>
    <submittedName>
        <fullName evidence="7">TetR/AcrR family transcriptional regulator</fullName>
    </submittedName>
</protein>
<dbReference type="Pfam" id="PF13305">
    <property type="entry name" value="TetR_C_33"/>
    <property type="match status" value="1"/>
</dbReference>
<dbReference type="Gene3D" id="1.10.10.60">
    <property type="entry name" value="Homeodomain-like"/>
    <property type="match status" value="1"/>
</dbReference>
<dbReference type="GO" id="GO:0003700">
    <property type="term" value="F:DNA-binding transcription factor activity"/>
    <property type="evidence" value="ECO:0007669"/>
    <property type="project" value="TreeGrafter"/>
</dbReference>
<feature type="DNA-binding region" description="H-T-H motif" evidence="4">
    <location>
        <begin position="29"/>
        <end position="48"/>
    </location>
</feature>
<feature type="domain" description="HTH tetR-type" evidence="6">
    <location>
        <begin position="6"/>
        <end position="66"/>
    </location>
</feature>
<gene>
    <name evidence="7" type="ORF">I4J89_30620</name>
</gene>
<comment type="caution">
    <text evidence="7">The sequence shown here is derived from an EMBL/GenBank/DDBJ whole genome shotgun (WGS) entry which is preliminary data.</text>
</comment>
<evidence type="ECO:0000256" key="3">
    <source>
        <dbReference type="ARBA" id="ARBA00023163"/>
    </source>
</evidence>
<dbReference type="PANTHER" id="PTHR30055:SF239">
    <property type="entry name" value="TRANSCRIPTIONAL REGULATORY PROTEIN"/>
    <property type="match status" value="1"/>
</dbReference>
<sequence>MPTPERTSLDEIVQAGRDILESAGVAGLTMQAVADRVGVRAPSLYKRVRGRDDLVRLVVEATVRDLGERLAALSPDPSRGTDVPHPAPAAGLHAGAPGADPRQEFAELARAFRAFAHARPVGCQLIFAAKAATPSTDVLAEAVAPVLRVTAALAGERHALGGARTVTAWAYGFVSMELAGAFRLGGDVDEAYELGIAWLADALGKAAS</sequence>
<dbReference type="InterPro" id="IPR001647">
    <property type="entry name" value="HTH_TetR"/>
</dbReference>
<evidence type="ECO:0000256" key="2">
    <source>
        <dbReference type="ARBA" id="ARBA00023125"/>
    </source>
</evidence>
<accession>A0A931FZL9</accession>
<dbReference type="Proteomes" id="UP000598146">
    <property type="component" value="Unassembled WGS sequence"/>
</dbReference>
<keyword evidence="3" id="KW-0804">Transcription</keyword>
<name>A0A931FZL9_9ACTN</name>
<keyword evidence="2 4" id="KW-0238">DNA-binding</keyword>
<dbReference type="PROSITE" id="PS50977">
    <property type="entry name" value="HTH_TETR_2"/>
    <property type="match status" value="1"/>
</dbReference>
<dbReference type="AlphaFoldDB" id="A0A931FZL9"/>
<dbReference type="SUPFAM" id="SSF46689">
    <property type="entry name" value="Homeodomain-like"/>
    <property type="match status" value="1"/>
</dbReference>
<evidence type="ECO:0000313" key="8">
    <source>
        <dbReference type="Proteomes" id="UP000598146"/>
    </source>
</evidence>
<reference evidence="7" key="1">
    <citation type="submission" date="2020-11" db="EMBL/GenBank/DDBJ databases">
        <title>Isolation and identification of active actinomycetes.</title>
        <authorList>
            <person name="Sun X."/>
        </authorList>
    </citation>
    <scope>NUCLEOTIDE SEQUENCE</scope>
    <source>
        <strain evidence="7">NEAU-A11</strain>
    </source>
</reference>
<dbReference type="RefSeq" id="WP_196417595.1">
    <property type="nucleotide sequence ID" value="NZ_JADQTO010000017.1"/>
</dbReference>
<dbReference type="InterPro" id="IPR009057">
    <property type="entry name" value="Homeodomain-like_sf"/>
</dbReference>
<dbReference type="InterPro" id="IPR050109">
    <property type="entry name" value="HTH-type_TetR-like_transc_reg"/>
</dbReference>
<organism evidence="7 8">
    <name type="scientific">Actinoplanes aureus</name>
    <dbReference type="NCBI Taxonomy" id="2792083"/>
    <lineage>
        <taxon>Bacteria</taxon>
        <taxon>Bacillati</taxon>
        <taxon>Actinomycetota</taxon>
        <taxon>Actinomycetes</taxon>
        <taxon>Micromonosporales</taxon>
        <taxon>Micromonosporaceae</taxon>
        <taxon>Actinoplanes</taxon>
    </lineage>
</organism>
<evidence type="ECO:0000256" key="1">
    <source>
        <dbReference type="ARBA" id="ARBA00023015"/>
    </source>
</evidence>
<dbReference type="EMBL" id="JADQTO010000017">
    <property type="protein sequence ID" value="MBG0565813.1"/>
    <property type="molecule type" value="Genomic_DNA"/>
</dbReference>
<dbReference type="Pfam" id="PF00440">
    <property type="entry name" value="TetR_N"/>
    <property type="match status" value="1"/>
</dbReference>
<dbReference type="PANTHER" id="PTHR30055">
    <property type="entry name" value="HTH-TYPE TRANSCRIPTIONAL REGULATOR RUTR"/>
    <property type="match status" value="1"/>
</dbReference>
<dbReference type="GO" id="GO:0000976">
    <property type="term" value="F:transcription cis-regulatory region binding"/>
    <property type="evidence" value="ECO:0007669"/>
    <property type="project" value="TreeGrafter"/>
</dbReference>
<evidence type="ECO:0000256" key="5">
    <source>
        <dbReference type="SAM" id="MobiDB-lite"/>
    </source>
</evidence>